<dbReference type="AlphaFoldDB" id="A0A4P8WRJ2"/>
<name>A0A4P8WRJ2_9EURY</name>
<evidence type="ECO:0000313" key="1">
    <source>
        <dbReference type="EMBL" id="QCS44741.1"/>
    </source>
</evidence>
<dbReference type="KEGG" id="nvr:FEJ81_20925"/>
<organism evidence="1 2">
    <name type="scientific">Natrinema versiforme</name>
    <dbReference type="NCBI Taxonomy" id="88724"/>
    <lineage>
        <taxon>Archaea</taxon>
        <taxon>Methanobacteriati</taxon>
        <taxon>Methanobacteriota</taxon>
        <taxon>Stenosarchaea group</taxon>
        <taxon>Halobacteria</taxon>
        <taxon>Halobacteriales</taxon>
        <taxon>Natrialbaceae</taxon>
        <taxon>Natrinema</taxon>
    </lineage>
</organism>
<dbReference type="EMBL" id="CP040331">
    <property type="protein sequence ID" value="QCS44741.1"/>
    <property type="molecule type" value="Genomic_DNA"/>
</dbReference>
<geneLocation type="plasmid" evidence="2">
    <name>pnve500</name>
</geneLocation>
<proteinExistence type="predicted"/>
<evidence type="ECO:0000313" key="2">
    <source>
        <dbReference type="Proteomes" id="UP000302218"/>
    </source>
</evidence>
<sequence>MCDSVMSKTVRVSDDLYGALDEYREKNQTFQDVIEALATEAGLLPRQINDADDLEKKLRMQYGYAASEVQQVMDALRYVYTGQEQEQSIGVPHAAADERYGDEIDALKRLNLVKEKHYTGKYDYGYRTTKLGEKIGSELMRTLLDDRANEIQDVFDRFDDTLLSVLINFGFEKTDSGHLSDRGAALNRSYGPELWDIDELGGQYTELKQTLGEVGVAARYHVDTGRTVLPPEFSEFLSQHADTELSSVLRKIEVFQVLLNYTREELETRDDIVKQLDTASERDFEEMVESFYDQGLTSRYISDKETPLLIKDSDGVRERIEREMKQELDLN</sequence>
<accession>A0A4P8WRJ2</accession>
<gene>
    <name evidence="1" type="ORF">FEJ81_20925</name>
</gene>
<dbReference type="OrthoDB" id="205420at2157"/>
<dbReference type="RefSeq" id="WP_138247139.1">
    <property type="nucleotide sequence ID" value="NZ_CP040331.1"/>
</dbReference>
<keyword evidence="1" id="KW-0614">Plasmid</keyword>
<reference evidence="2" key="1">
    <citation type="submission" date="2019-05" db="EMBL/GenBank/DDBJ databases">
        <title>Genome sequence and methylation pattern of the halophilic Archaeon Natrinema versiforme BOL5-4.</title>
        <authorList>
            <person name="DasSarma P."/>
            <person name="Anton B.P."/>
            <person name="DasSarma S.L."/>
            <person name="Martinez F.L."/>
            <person name="Guzman D."/>
            <person name="Roberts R.J."/>
            <person name="DasSarma S."/>
        </authorList>
    </citation>
    <scope>NUCLEOTIDE SEQUENCE [LARGE SCALE GENOMIC DNA]</scope>
    <source>
        <strain evidence="2">BOL5-4</strain>
        <plasmid evidence="2">pnve500</plasmid>
    </source>
</reference>
<protein>
    <submittedName>
        <fullName evidence="1">Uncharacterized protein</fullName>
    </submittedName>
</protein>
<dbReference type="GeneID" id="40267793"/>
<dbReference type="Proteomes" id="UP000302218">
    <property type="component" value="Plasmid pNVE500"/>
</dbReference>